<reference evidence="10 11" key="1">
    <citation type="journal article" date="2020" name="Genomics">
        <title>Complete, high-quality genomes from long-read metagenomic sequencing of two wolf lichen thalli reveals enigmatic genome architecture.</title>
        <authorList>
            <person name="McKenzie S.K."/>
            <person name="Walston R.F."/>
            <person name="Allen J.L."/>
        </authorList>
    </citation>
    <scope>NUCLEOTIDE SEQUENCE [LARGE SCALE GENOMIC DNA]</scope>
    <source>
        <strain evidence="10">WasteWater2</strain>
    </source>
</reference>
<dbReference type="GO" id="GO:1902977">
    <property type="term" value="P:mitotic DNA replication preinitiation complex assembly"/>
    <property type="evidence" value="ECO:0007669"/>
    <property type="project" value="TreeGrafter"/>
</dbReference>
<dbReference type="AlphaFoldDB" id="A0A8H6G613"/>
<evidence type="ECO:0000256" key="5">
    <source>
        <dbReference type="ARBA" id="ARBA00023242"/>
    </source>
</evidence>
<dbReference type="InterPro" id="IPR040203">
    <property type="entry name" value="Sld2"/>
</dbReference>
<keyword evidence="6 8" id="KW-0131">Cell cycle</keyword>
<dbReference type="GO" id="GO:0003697">
    <property type="term" value="F:single-stranded DNA binding"/>
    <property type="evidence" value="ECO:0007669"/>
    <property type="project" value="TreeGrafter"/>
</dbReference>
<protein>
    <recommendedName>
        <fullName evidence="3 8">DNA replication regulator SLD2</fullName>
    </recommendedName>
</protein>
<keyword evidence="11" id="KW-1185">Reference proteome</keyword>
<feature type="compositionally biased region" description="Polar residues" evidence="9">
    <location>
        <begin position="146"/>
        <end position="156"/>
    </location>
</feature>
<dbReference type="GeneID" id="59282712"/>
<feature type="compositionally biased region" description="Polar residues" evidence="9">
    <location>
        <begin position="190"/>
        <end position="224"/>
    </location>
</feature>
<accession>A0A8H6G613</accession>
<keyword evidence="5 8" id="KW-0539">Nucleus</keyword>
<name>A0A8H6G613_9LECA</name>
<evidence type="ECO:0000256" key="6">
    <source>
        <dbReference type="ARBA" id="ARBA00023306"/>
    </source>
</evidence>
<feature type="region of interest" description="Disordered" evidence="9">
    <location>
        <begin position="35"/>
        <end position="231"/>
    </location>
</feature>
<dbReference type="Proteomes" id="UP000578531">
    <property type="component" value="Unassembled WGS sequence"/>
</dbReference>
<evidence type="ECO:0000256" key="3">
    <source>
        <dbReference type="ARBA" id="ARBA00018363"/>
    </source>
</evidence>
<feature type="compositionally biased region" description="Basic residues" evidence="9">
    <location>
        <begin position="470"/>
        <end position="489"/>
    </location>
</feature>
<evidence type="ECO:0000256" key="7">
    <source>
        <dbReference type="ARBA" id="ARBA00025253"/>
    </source>
</evidence>
<comment type="caution">
    <text evidence="10">The sequence shown here is derived from an EMBL/GenBank/DDBJ whole genome shotgun (WGS) entry which is preliminary data.</text>
</comment>
<dbReference type="OrthoDB" id="8775810at2759"/>
<dbReference type="GO" id="GO:0000727">
    <property type="term" value="P:double-strand break repair via break-induced replication"/>
    <property type="evidence" value="ECO:0007669"/>
    <property type="project" value="TreeGrafter"/>
</dbReference>
<sequence>MTMDGSNCATAAEIDTLAKSLRLQLKEWEQSFAMAHQGRKAGREDIKQHPDIAYKYKQYDRLRRSSSKQATPHNTTPSRKRPTTNPYPVPSARSPYKRPKHAHYTHPLTSRSSDPPSPTHVSPRIHRTSIGPTPQKDGQVLGLFDQLSTSSNLQTPSKRKALRSVGGNMLATPSKRPQPKDRKDTDRMHQNSPISGTKSELLNDLFTPSTRRTTDCSTPASRSGVSKLRSDDTPAFLRRDSQRADVEKENVLRDETGVSWSPVAIRRLPKAAGRGLSALVRGLRQMEDEGLDEELDMLREMESEITPRNHLDQPKVFVNDSQRPDMPLGPDGGLESDEDGVEYANEGKGRNGKPLKVWKKKGQKRTTRRVLMKPNTAKWKPEPAWKVGQANRDEEDGIAETQTVSADRSIDWKERGCDSDEYKDIEGSQGATRAENGKRDAVDKLGKKEGLAKKVKKKISATAHANFRALKIKNKQSKGKKGGKFGRKR</sequence>
<dbReference type="GO" id="GO:0003688">
    <property type="term" value="F:DNA replication origin binding"/>
    <property type="evidence" value="ECO:0007669"/>
    <property type="project" value="TreeGrafter"/>
</dbReference>
<evidence type="ECO:0000256" key="8">
    <source>
        <dbReference type="RuleBase" id="RU367067"/>
    </source>
</evidence>
<evidence type="ECO:0000256" key="4">
    <source>
        <dbReference type="ARBA" id="ARBA00022705"/>
    </source>
</evidence>
<feature type="compositionally biased region" description="Polar residues" evidence="9">
    <location>
        <begin position="67"/>
        <end position="77"/>
    </location>
</feature>
<gene>
    <name evidence="10" type="ORF">HO173_001034</name>
</gene>
<feature type="region of interest" description="Disordered" evidence="9">
    <location>
        <begin position="420"/>
        <end position="441"/>
    </location>
</feature>
<dbReference type="PANTHER" id="PTHR28124">
    <property type="entry name" value="DNA REPLICATION REGULATOR SLD2"/>
    <property type="match status" value="1"/>
</dbReference>
<comment type="subcellular location">
    <subcellularLocation>
        <location evidence="1 8">Nucleus</location>
    </subcellularLocation>
</comment>
<feature type="region of interest" description="Disordered" evidence="9">
    <location>
        <begin position="317"/>
        <end position="406"/>
    </location>
</feature>
<dbReference type="InterPro" id="IPR021110">
    <property type="entry name" value="DNA_rep_checkpnt_protein"/>
</dbReference>
<proteinExistence type="inferred from homology"/>
<dbReference type="Gene3D" id="1.10.10.1460">
    <property type="match status" value="1"/>
</dbReference>
<feature type="compositionally biased region" description="Basic residues" evidence="9">
    <location>
        <begin position="350"/>
        <end position="371"/>
    </location>
</feature>
<dbReference type="GO" id="GO:0006270">
    <property type="term" value="P:DNA replication initiation"/>
    <property type="evidence" value="ECO:0007669"/>
    <property type="project" value="UniProtKB-UniRule"/>
</dbReference>
<comment type="function">
    <text evidence="7 8">Has a role in the initiation of DNA replication. Required at S-phase checkpoint.</text>
</comment>
<dbReference type="RefSeq" id="XP_037170487.1">
    <property type="nucleotide sequence ID" value="XM_037302980.1"/>
</dbReference>
<dbReference type="PANTHER" id="PTHR28124:SF1">
    <property type="entry name" value="DNA REPLICATION REGULATOR SLD2"/>
    <property type="match status" value="1"/>
</dbReference>
<evidence type="ECO:0000256" key="2">
    <source>
        <dbReference type="ARBA" id="ARBA00007276"/>
    </source>
</evidence>
<feature type="compositionally biased region" description="Basic and acidic residues" evidence="9">
    <location>
        <begin position="41"/>
        <end position="63"/>
    </location>
</feature>
<evidence type="ECO:0000256" key="9">
    <source>
        <dbReference type="SAM" id="MobiDB-lite"/>
    </source>
</evidence>
<keyword evidence="4 8" id="KW-0235">DNA replication</keyword>
<organism evidence="10 11">
    <name type="scientific">Letharia columbiana</name>
    <dbReference type="NCBI Taxonomy" id="112416"/>
    <lineage>
        <taxon>Eukaryota</taxon>
        <taxon>Fungi</taxon>
        <taxon>Dikarya</taxon>
        <taxon>Ascomycota</taxon>
        <taxon>Pezizomycotina</taxon>
        <taxon>Lecanoromycetes</taxon>
        <taxon>OSLEUM clade</taxon>
        <taxon>Lecanoromycetidae</taxon>
        <taxon>Lecanorales</taxon>
        <taxon>Lecanorineae</taxon>
        <taxon>Parmeliaceae</taxon>
        <taxon>Letharia</taxon>
    </lineage>
</organism>
<evidence type="ECO:0000256" key="1">
    <source>
        <dbReference type="ARBA" id="ARBA00004123"/>
    </source>
</evidence>
<dbReference type="EMBL" id="JACCJC010000002">
    <property type="protein sequence ID" value="KAF6241239.1"/>
    <property type="molecule type" value="Genomic_DNA"/>
</dbReference>
<feature type="compositionally biased region" description="Basic and acidic residues" evidence="9">
    <location>
        <begin position="178"/>
        <end position="189"/>
    </location>
</feature>
<comment type="similarity">
    <text evidence="2 8">Belongs to the SLD2 family.</text>
</comment>
<dbReference type="FunFam" id="1.10.10.1460:FF:000001">
    <property type="entry name" value="DNA replication regulator Sld2"/>
    <property type="match status" value="1"/>
</dbReference>
<evidence type="ECO:0000313" key="11">
    <source>
        <dbReference type="Proteomes" id="UP000578531"/>
    </source>
</evidence>
<feature type="compositionally biased region" description="Basic residues" evidence="9">
    <location>
        <begin position="95"/>
        <end position="104"/>
    </location>
</feature>
<evidence type="ECO:0000313" key="10">
    <source>
        <dbReference type="EMBL" id="KAF6241239.1"/>
    </source>
</evidence>
<dbReference type="GO" id="GO:0031261">
    <property type="term" value="C:DNA replication preinitiation complex"/>
    <property type="evidence" value="ECO:0007669"/>
    <property type="project" value="TreeGrafter"/>
</dbReference>
<dbReference type="Pfam" id="PF11719">
    <property type="entry name" value="Drc1-Sld2"/>
    <property type="match status" value="1"/>
</dbReference>
<feature type="region of interest" description="Disordered" evidence="9">
    <location>
        <begin position="466"/>
        <end position="489"/>
    </location>
</feature>